<comment type="caution">
    <text evidence="6">The sequence shown here is derived from an EMBL/GenBank/DDBJ whole genome shotgun (WGS) entry which is preliminary data.</text>
</comment>
<feature type="transmembrane region" description="Helical" evidence="5">
    <location>
        <begin position="354"/>
        <end position="379"/>
    </location>
</feature>
<organism evidence="6 7">
    <name type="scientific">Pseudonocardia parietis</name>
    <dbReference type="NCBI Taxonomy" id="570936"/>
    <lineage>
        <taxon>Bacteria</taxon>
        <taxon>Bacillati</taxon>
        <taxon>Actinomycetota</taxon>
        <taxon>Actinomycetes</taxon>
        <taxon>Pseudonocardiales</taxon>
        <taxon>Pseudonocardiaceae</taxon>
        <taxon>Pseudonocardia</taxon>
    </lineage>
</organism>
<dbReference type="InterPro" id="IPR036259">
    <property type="entry name" value="MFS_trans_sf"/>
</dbReference>
<feature type="transmembrane region" description="Helical" evidence="5">
    <location>
        <begin position="159"/>
        <end position="181"/>
    </location>
</feature>
<protein>
    <submittedName>
        <fullName evidence="6">MFS family permease</fullName>
    </submittedName>
</protein>
<keyword evidence="2 5" id="KW-0812">Transmembrane</keyword>
<feature type="transmembrane region" description="Helical" evidence="5">
    <location>
        <begin position="77"/>
        <end position="107"/>
    </location>
</feature>
<sequence length="423" mass="42572">MVLWWSPRVALTGVFFLNGAVLSSWAPRIPTVKNDLGFSEPRLGIALLGVAAESLPALLAIGGLLRWCSSRSVCRVAALVFAGALPLLGLAGGLVSLTLTLALLGAASGALDVAMNTAAVELEAVDGRALMPGLHGAYSAGVLGGAIGGGTAAAAAMPILQHFLVVGAMLLVLLGAVWPALPTAVPRACGSPDRAGPSNAHIPALLFLVLLAVSALLLEGVLTDWTAVLASGPPFSDATVAALIVAAFSSAMTLSRAFSARVLRAVGPRTVVVTSSSTLLVTVAVSALQSSPAGLLAGTVLAGLAIGPLFPMVMSAAGARDPDNAGSVTAKVTACGYLAYLGGPPAVGFLSGRLGLPVALALVGVSASLVLLALGRIGLTTPDRRPRHRDAPALRVEYLPTRFAPPLAGEARYPLRALCSFFS</sequence>
<dbReference type="Gene3D" id="1.20.1250.20">
    <property type="entry name" value="MFS general substrate transporter like domains"/>
    <property type="match status" value="2"/>
</dbReference>
<dbReference type="PANTHER" id="PTHR23514">
    <property type="entry name" value="BYPASS OF STOP CODON PROTEIN 6"/>
    <property type="match status" value="1"/>
</dbReference>
<evidence type="ECO:0000256" key="1">
    <source>
        <dbReference type="ARBA" id="ARBA00004141"/>
    </source>
</evidence>
<keyword evidence="7" id="KW-1185">Reference proteome</keyword>
<accession>A0ABS4W6B6</accession>
<proteinExistence type="predicted"/>
<gene>
    <name evidence="6" type="ORF">JOF36_007523</name>
</gene>
<feature type="transmembrane region" description="Helical" evidence="5">
    <location>
        <begin position="238"/>
        <end position="258"/>
    </location>
</feature>
<dbReference type="SUPFAM" id="SSF103473">
    <property type="entry name" value="MFS general substrate transporter"/>
    <property type="match status" value="1"/>
</dbReference>
<keyword evidence="3 5" id="KW-1133">Transmembrane helix</keyword>
<dbReference type="InterPro" id="IPR051788">
    <property type="entry name" value="MFS_Transporter"/>
</dbReference>
<dbReference type="Pfam" id="PF07690">
    <property type="entry name" value="MFS_1"/>
    <property type="match status" value="1"/>
</dbReference>
<comment type="subcellular location">
    <subcellularLocation>
        <location evidence="1">Membrane</location>
        <topology evidence="1">Multi-pass membrane protein</topology>
    </subcellularLocation>
</comment>
<dbReference type="EMBL" id="JAGINU010000004">
    <property type="protein sequence ID" value="MBP2371750.1"/>
    <property type="molecule type" value="Genomic_DNA"/>
</dbReference>
<feature type="transmembrane region" description="Helical" evidence="5">
    <location>
        <begin position="294"/>
        <end position="313"/>
    </location>
</feature>
<evidence type="ECO:0000256" key="3">
    <source>
        <dbReference type="ARBA" id="ARBA00022989"/>
    </source>
</evidence>
<feature type="transmembrane region" description="Helical" evidence="5">
    <location>
        <begin position="43"/>
        <end position="65"/>
    </location>
</feature>
<name>A0ABS4W6B6_9PSEU</name>
<feature type="transmembrane region" description="Helical" evidence="5">
    <location>
        <begin position="270"/>
        <end position="288"/>
    </location>
</feature>
<dbReference type="Proteomes" id="UP001519295">
    <property type="component" value="Unassembled WGS sequence"/>
</dbReference>
<feature type="transmembrane region" description="Helical" evidence="5">
    <location>
        <begin position="202"/>
        <end position="218"/>
    </location>
</feature>
<dbReference type="InterPro" id="IPR011701">
    <property type="entry name" value="MFS"/>
</dbReference>
<keyword evidence="4 5" id="KW-0472">Membrane</keyword>
<evidence type="ECO:0000256" key="2">
    <source>
        <dbReference type="ARBA" id="ARBA00022692"/>
    </source>
</evidence>
<evidence type="ECO:0000313" key="7">
    <source>
        <dbReference type="Proteomes" id="UP001519295"/>
    </source>
</evidence>
<evidence type="ECO:0000256" key="5">
    <source>
        <dbReference type="SAM" id="Phobius"/>
    </source>
</evidence>
<reference evidence="6 7" key="1">
    <citation type="submission" date="2021-03" db="EMBL/GenBank/DDBJ databases">
        <title>Sequencing the genomes of 1000 actinobacteria strains.</title>
        <authorList>
            <person name="Klenk H.-P."/>
        </authorList>
    </citation>
    <scope>NUCLEOTIDE SEQUENCE [LARGE SCALE GENOMIC DNA]</scope>
    <source>
        <strain evidence="6 7">DSM 45256</strain>
    </source>
</reference>
<evidence type="ECO:0000256" key="4">
    <source>
        <dbReference type="ARBA" id="ARBA00023136"/>
    </source>
</evidence>
<dbReference type="PANTHER" id="PTHR23514:SF13">
    <property type="entry name" value="INNER MEMBRANE PROTEIN YBJJ"/>
    <property type="match status" value="1"/>
</dbReference>
<evidence type="ECO:0000313" key="6">
    <source>
        <dbReference type="EMBL" id="MBP2371750.1"/>
    </source>
</evidence>